<dbReference type="Pfam" id="PF02687">
    <property type="entry name" value="FtsX"/>
    <property type="match status" value="2"/>
</dbReference>
<evidence type="ECO:0000259" key="9">
    <source>
        <dbReference type="Pfam" id="PF12704"/>
    </source>
</evidence>
<feature type="transmembrane region" description="Helical" evidence="7">
    <location>
        <begin position="433"/>
        <end position="452"/>
    </location>
</feature>
<feature type="transmembrane region" description="Helical" evidence="7">
    <location>
        <begin position="15"/>
        <end position="37"/>
    </location>
</feature>
<keyword evidence="5 7" id="KW-1133">Transmembrane helix</keyword>
<comment type="subcellular location">
    <subcellularLocation>
        <location evidence="1">Cell membrane</location>
        <topology evidence="1">Multi-pass membrane protein</topology>
    </subcellularLocation>
</comment>
<evidence type="ECO:0000256" key="7">
    <source>
        <dbReference type="SAM" id="Phobius"/>
    </source>
</evidence>
<reference evidence="10" key="1">
    <citation type="submission" date="2019-12" db="EMBL/GenBank/DDBJ databases">
        <title>High-Quality draft genome sequences of three cyanobacteria isolated from the limestone walls of the Old Cathedral of Coimbra.</title>
        <authorList>
            <person name="Tiago I."/>
            <person name="Soares F."/>
            <person name="Portugal A."/>
        </authorList>
    </citation>
    <scope>NUCLEOTIDE SEQUENCE [LARGE SCALE GENOMIC DNA]</scope>
    <source>
        <strain evidence="10">C</strain>
    </source>
</reference>
<dbReference type="InterPro" id="IPR051447">
    <property type="entry name" value="Lipoprotein-release_system"/>
</dbReference>
<dbReference type="InterPro" id="IPR025857">
    <property type="entry name" value="MacB_PCD"/>
</dbReference>
<evidence type="ECO:0000256" key="4">
    <source>
        <dbReference type="ARBA" id="ARBA00022692"/>
    </source>
</evidence>
<protein>
    <submittedName>
        <fullName evidence="10">FtsX-like permease family protein</fullName>
    </submittedName>
</protein>
<feature type="transmembrane region" description="Helical" evidence="7">
    <location>
        <begin position="357"/>
        <end position="382"/>
    </location>
</feature>
<dbReference type="PANTHER" id="PTHR30489">
    <property type="entry name" value="LIPOPROTEIN-RELEASING SYSTEM TRANSMEMBRANE PROTEIN LOLE"/>
    <property type="match status" value="1"/>
</dbReference>
<evidence type="ECO:0000313" key="11">
    <source>
        <dbReference type="Proteomes" id="UP000607397"/>
    </source>
</evidence>
<dbReference type="InterPro" id="IPR003838">
    <property type="entry name" value="ABC3_permease_C"/>
</dbReference>
<dbReference type="EMBL" id="WVIC01000007">
    <property type="protein sequence ID" value="NCJ05927.1"/>
    <property type="molecule type" value="Genomic_DNA"/>
</dbReference>
<feature type="domain" description="ABC3 transporter permease C-terminal" evidence="8">
    <location>
        <begin position="661"/>
        <end position="776"/>
    </location>
</feature>
<dbReference type="Proteomes" id="UP000607397">
    <property type="component" value="Unassembled WGS sequence"/>
</dbReference>
<dbReference type="AlphaFoldDB" id="A0A8K1ZY14"/>
<feature type="domain" description="MacB-like periplasmic core" evidence="9">
    <location>
        <begin position="22"/>
        <end position="234"/>
    </location>
</feature>
<feature type="transmembrane region" description="Helical" evidence="7">
    <location>
        <begin position="314"/>
        <end position="336"/>
    </location>
</feature>
<evidence type="ECO:0000256" key="2">
    <source>
        <dbReference type="ARBA" id="ARBA00005236"/>
    </source>
</evidence>
<feature type="transmembrane region" description="Helical" evidence="7">
    <location>
        <begin position="657"/>
        <end position="678"/>
    </location>
</feature>
<evidence type="ECO:0000313" key="10">
    <source>
        <dbReference type="EMBL" id="NCJ05927.1"/>
    </source>
</evidence>
<evidence type="ECO:0000256" key="1">
    <source>
        <dbReference type="ARBA" id="ARBA00004651"/>
    </source>
</evidence>
<feature type="transmembrane region" description="Helical" evidence="7">
    <location>
        <begin position="260"/>
        <end position="282"/>
    </location>
</feature>
<dbReference type="GO" id="GO:0044874">
    <property type="term" value="P:lipoprotein localization to outer membrane"/>
    <property type="evidence" value="ECO:0007669"/>
    <property type="project" value="TreeGrafter"/>
</dbReference>
<evidence type="ECO:0000259" key="8">
    <source>
        <dbReference type="Pfam" id="PF02687"/>
    </source>
</evidence>
<gene>
    <name evidence="10" type="ORF">GS597_05250</name>
</gene>
<evidence type="ECO:0000256" key="6">
    <source>
        <dbReference type="ARBA" id="ARBA00023136"/>
    </source>
</evidence>
<dbReference type="PANTHER" id="PTHR30489:SF0">
    <property type="entry name" value="LIPOPROTEIN-RELEASING SYSTEM TRANSMEMBRANE PROTEIN LOLE"/>
    <property type="match status" value="1"/>
</dbReference>
<accession>A0A8K1ZY14</accession>
<keyword evidence="11" id="KW-1185">Reference proteome</keyword>
<dbReference type="Pfam" id="PF12704">
    <property type="entry name" value="MacB_PCD"/>
    <property type="match status" value="1"/>
</dbReference>
<organism evidence="10 11">
    <name type="scientific">Petrachloros mirabilis ULC683</name>
    <dbReference type="NCBI Taxonomy" id="2781853"/>
    <lineage>
        <taxon>Bacteria</taxon>
        <taxon>Bacillati</taxon>
        <taxon>Cyanobacteriota</taxon>
        <taxon>Cyanophyceae</taxon>
        <taxon>Synechococcales</taxon>
        <taxon>Petrachlorosaceae</taxon>
        <taxon>Petrachloros</taxon>
        <taxon>Petrachloros mirabilis</taxon>
    </lineage>
</organism>
<name>A0A8K1ZY14_9CYAN</name>
<proteinExistence type="inferred from homology"/>
<evidence type="ECO:0000256" key="3">
    <source>
        <dbReference type="ARBA" id="ARBA00022475"/>
    </source>
</evidence>
<keyword evidence="3" id="KW-1003">Cell membrane</keyword>
<feature type="transmembrane region" description="Helical" evidence="7">
    <location>
        <begin position="752"/>
        <end position="773"/>
    </location>
</feature>
<feature type="transmembrane region" description="Helical" evidence="7">
    <location>
        <begin position="712"/>
        <end position="732"/>
    </location>
</feature>
<dbReference type="RefSeq" id="WP_161824395.1">
    <property type="nucleotide sequence ID" value="NZ_WVIC01000007.1"/>
</dbReference>
<dbReference type="GO" id="GO:0098797">
    <property type="term" value="C:plasma membrane protein complex"/>
    <property type="evidence" value="ECO:0007669"/>
    <property type="project" value="TreeGrafter"/>
</dbReference>
<sequence length="789" mass="85957">MPSLDRKLLRDLVSLWGQILAIVLIVACGIASLVTMMSTYESLTLSMDAYYSQYRFADVFVQVRRAPNAVVSQIEAIPGVGQVRSRVVVDVTLDVPGLADPASGRLVSIPEEPQTMLNDVVLRAGRYIEPGRRDEVLVSEAFAAANRLKLGDTVGAVINGRWELLRLVGTALSPEYVYEISGTELLPDNQRFGVMWIGREALANAFDLDGAFNDLALSLTPGASEAEVIFRLDQILERFGGLGAYGRNEQLSHRFLSDDIAALQVTALILPVIFLGIAAFLLNLVLARLVSTQRDQIAVLKAFGYTNGEVGLHFFKLVLVVVLLGAAVGIGLGRWLGGGLTQFYTQFYQFPVIEYRASLGLILGAVGVSAIAAFVGALNAVWGVVVLPPAEAIRPEPPASFQPTLVERLGLQRFFSPAGRIILRNLERRPWQAALSIFGISLAVAILIVGRYQNDGIQQIMAIQFRTIQREDLTLVFNEPRSGRVQYDLAHLPGVLYVEPFRAVPARLRFEHRTRLSGVTGLVPNSQLRQLLDRHLQKVPLPPGGVVLSTKLADLLGVEVGDVLTLEILEGGRPIREVPMVGRVDELLGLTAYMDVQALNALLQEGSAFSGAYLSVDAQQLPELYKTLKQTPAIASVSQRETALRQFQNTIATTSGVFNGVLLVFACIISVGVVYNSARIALSERSRELATLRIIGFTQAEIAFILLGEQGLLTLTAVPVGWGLGYALSQWLNQSPAHNTEMFRVPFVIQPSSYLFTLVVIAIAALLSGGLLARQLQHLDLIAVLKTRE</sequence>
<comment type="caution">
    <text evidence="10">The sequence shown here is derived from an EMBL/GenBank/DDBJ whole genome shotgun (WGS) entry which is preliminary data.</text>
</comment>
<evidence type="ECO:0000256" key="5">
    <source>
        <dbReference type="ARBA" id="ARBA00022989"/>
    </source>
</evidence>
<dbReference type="PROSITE" id="PS51257">
    <property type="entry name" value="PROKAR_LIPOPROTEIN"/>
    <property type="match status" value="1"/>
</dbReference>
<keyword evidence="6 7" id="KW-0472">Membrane</keyword>
<feature type="domain" description="ABC3 transporter permease C-terminal" evidence="8">
    <location>
        <begin position="269"/>
        <end position="379"/>
    </location>
</feature>
<comment type="similarity">
    <text evidence="2">Belongs to the ABC-4 integral membrane protein family. LolC/E subfamily.</text>
</comment>
<keyword evidence="4 7" id="KW-0812">Transmembrane</keyword>